<gene>
    <name evidence="5" type="ORF">CDEB00056_LOCUS926</name>
</gene>
<dbReference type="EMBL" id="HBIO01001313">
    <property type="protein sequence ID" value="CAE0456085.1"/>
    <property type="molecule type" value="Transcribed_RNA"/>
</dbReference>
<evidence type="ECO:0000313" key="5">
    <source>
        <dbReference type="EMBL" id="CAE0456085.1"/>
    </source>
</evidence>
<comment type="similarity">
    <text evidence="3">Belongs to the heat shock protein 70 family.</text>
</comment>
<dbReference type="GO" id="GO:0005524">
    <property type="term" value="F:ATP binding"/>
    <property type="evidence" value="ECO:0007669"/>
    <property type="project" value="UniProtKB-KW"/>
</dbReference>
<dbReference type="GO" id="GO:0140662">
    <property type="term" value="F:ATP-dependent protein folding chaperone"/>
    <property type="evidence" value="ECO:0007669"/>
    <property type="project" value="InterPro"/>
</dbReference>
<sequence>MASPEESLVSVGLDVGSLNARIFFHKPNEEQQQPSIVPNEIGQRYTLALSTAEPEVESDPMNDQYWDNGKNKKKAGAKPPKEVHYLYGDAARKSLQRLKQQLGPHTILTMVEAQETNEEDVDVGSGNEYSEADDAIEENKAACASFFQHLTNLTTNATHTSPHSLRVVLAVPVPSSLDETSKTTTANLCSNVQAGIMKSILQAGINKKDKKEIKAKKRIVTVLSHPIAIAHAHNLFLEDSASSNTSASTPSTSPRDVLVADWGASALSISHLRIASNGIATIEKHVSDASLSGKNIISLLTKHIAELFERKVRGAIPPGETMMNKKAKAKLDVAAEDAIRSFGFSPKKTVTIDGLIDGLDCHVDVMLARFEMLLGNVLRGAETKLKGFGTFDSVISAGSIMKMKCVERMMDRLYPRASVWRGENANDVPLDEAVAIGCARYGSSLLGMNLPVEDNNEEEEEEPILVEEEVPLCPIGIGLCLQEGDPAAVVMIENKAPLPALCTKLVDITGISNNCIHLIQINEKGEEKVVGRIENFDSSAKEAEVTAELTVEGNLRVSVNGGPSCTI</sequence>
<dbReference type="PANTHER" id="PTHR19375">
    <property type="entry name" value="HEAT SHOCK PROTEIN 70KDA"/>
    <property type="match status" value="1"/>
</dbReference>
<proteinExistence type="inferred from homology"/>
<evidence type="ECO:0000256" key="2">
    <source>
        <dbReference type="ARBA" id="ARBA00022840"/>
    </source>
</evidence>
<dbReference type="Gene3D" id="3.30.420.40">
    <property type="match status" value="2"/>
</dbReference>
<feature type="region of interest" description="Disordered" evidence="4">
    <location>
        <begin position="51"/>
        <end position="80"/>
    </location>
</feature>
<reference evidence="5" key="1">
    <citation type="submission" date="2021-01" db="EMBL/GenBank/DDBJ databases">
        <authorList>
            <person name="Corre E."/>
            <person name="Pelletier E."/>
            <person name="Niang G."/>
            <person name="Scheremetjew M."/>
            <person name="Finn R."/>
            <person name="Kale V."/>
            <person name="Holt S."/>
            <person name="Cochrane G."/>
            <person name="Meng A."/>
            <person name="Brown T."/>
            <person name="Cohen L."/>
        </authorList>
    </citation>
    <scope>NUCLEOTIDE SEQUENCE</scope>
    <source>
        <strain evidence="5">MM31A-1</strain>
    </source>
</reference>
<dbReference type="Gene3D" id="3.90.640.10">
    <property type="entry name" value="Actin, Chain A, domain 4"/>
    <property type="match status" value="1"/>
</dbReference>
<keyword evidence="2 3" id="KW-0067">ATP-binding</keyword>
<dbReference type="Gene3D" id="3.30.30.30">
    <property type="match status" value="1"/>
</dbReference>
<evidence type="ECO:0000256" key="4">
    <source>
        <dbReference type="SAM" id="MobiDB-lite"/>
    </source>
</evidence>
<dbReference type="SUPFAM" id="SSF53067">
    <property type="entry name" value="Actin-like ATPase domain"/>
    <property type="match status" value="1"/>
</dbReference>
<protein>
    <submittedName>
        <fullName evidence="5">Uncharacterized protein</fullName>
    </submittedName>
</protein>
<dbReference type="InterPro" id="IPR043129">
    <property type="entry name" value="ATPase_NBD"/>
</dbReference>
<name>A0A7S3PUL7_9STRA</name>
<keyword evidence="1 3" id="KW-0547">Nucleotide-binding</keyword>
<dbReference type="InterPro" id="IPR013126">
    <property type="entry name" value="Hsp_70_fam"/>
</dbReference>
<dbReference type="AlphaFoldDB" id="A0A7S3PUL7"/>
<accession>A0A7S3PUL7</accession>
<organism evidence="5">
    <name type="scientific">Chaetoceros debilis</name>
    <dbReference type="NCBI Taxonomy" id="122233"/>
    <lineage>
        <taxon>Eukaryota</taxon>
        <taxon>Sar</taxon>
        <taxon>Stramenopiles</taxon>
        <taxon>Ochrophyta</taxon>
        <taxon>Bacillariophyta</taxon>
        <taxon>Coscinodiscophyceae</taxon>
        <taxon>Chaetocerotophycidae</taxon>
        <taxon>Chaetocerotales</taxon>
        <taxon>Chaetocerotaceae</taxon>
        <taxon>Chaetoceros</taxon>
    </lineage>
</organism>
<evidence type="ECO:0000256" key="1">
    <source>
        <dbReference type="ARBA" id="ARBA00022741"/>
    </source>
</evidence>
<evidence type="ECO:0000256" key="3">
    <source>
        <dbReference type="RuleBase" id="RU003322"/>
    </source>
</evidence>